<evidence type="ECO:0000313" key="2">
    <source>
        <dbReference type="Proteomes" id="UP000886667"/>
    </source>
</evidence>
<dbReference type="EMBL" id="JAEPCM010000691">
    <property type="protein sequence ID" value="MCG7948381.1"/>
    <property type="molecule type" value="Genomic_DNA"/>
</dbReference>
<sequence length="98" mass="11336">MESFVSPEDMGALRSVARASGQIESSGTRSPIWESLQLQGWLQSTCRLEMAGISILWSAIESWNRFRDWLPEIFQVKNQVHYNLPFFLVLLEWNGLFT</sequence>
<dbReference type="AlphaFoldDB" id="A0A9E4N6E2"/>
<organism evidence="1 2">
    <name type="scientific">Candidatus Thiodiazotropha taylori</name>
    <dbReference type="NCBI Taxonomy" id="2792791"/>
    <lineage>
        <taxon>Bacteria</taxon>
        <taxon>Pseudomonadati</taxon>
        <taxon>Pseudomonadota</taxon>
        <taxon>Gammaproteobacteria</taxon>
        <taxon>Chromatiales</taxon>
        <taxon>Sedimenticolaceae</taxon>
        <taxon>Candidatus Thiodiazotropha</taxon>
    </lineage>
</organism>
<evidence type="ECO:0000313" key="1">
    <source>
        <dbReference type="EMBL" id="MCG7948381.1"/>
    </source>
</evidence>
<comment type="caution">
    <text evidence="1">The sequence shown here is derived from an EMBL/GenBank/DDBJ whole genome shotgun (WGS) entry which is preliminary data.</text>
</comment>
<accession>A0A9E4N6E2</accession>
<dbReference type="Proteomes" id="UP000886667">
    <property type="component" value="Unassembled WGS sequence"/>
</dbReference>
<reference evidence="1" key="1">
    <citation type="journal article" date="2021" name="Proc. Natl. Acad. Sci. U.S.A.">
        <title>Global biogeography of chemosynthetic symbionts reveals both localized and globally distributed symbiont groups. .</title>
        <authorList>
            <person name="Osvatic J.T."/>
            <person name="Wilkins L.G.E."/>
            <person name="Leibrecht L."/>
            <person name="Leray M."/>
            <person name="Zauner S."/>
            <person name="Polzin J."/>
            <person name="Camacho Y."/>
            <person name="Gros O."/>
            <person name="van Gils J.A."/>
            <person name="Eisen J.A."/>
            <person name="Petersen J.M."/>
            <person name="Yuen B."/>
        </authorList>
    </citation>
    <scope>NUCLEOTIDE SEQUENCE</scope>
    <source>
        <strain evidence="1">MAGclacostrist064TRANS</strain>
    </source>
</reference>
<proteinExistence type="predicted"/>
<name>A0A9E4N6E2_9GAMM</name>
<protein>
    <submittedName>
        <fullName evidence="1">Uncharacterized protein</fullName>
    </submittedName>
</protein>
<gene>
    <name evidence="1" type="ORF">JAZ07_18730</name>
</gene>